<dbReference type="SUPFAM" id="SSF144052">
    <property type="entry name" value="Thermophilic metalloprotease-like"/>
    <property type="match status" value="1"/>
</dbReference>
<accession>A0A518EME5</accession>
<dbReference type="EMBL" id="CP036434">
    <property type="protein sequence ID" value="QDV05257.1"/>
    <property type="molecule type" value="Genomic_DNA"/>
</dbReference>
<keyword evidence="3" id="KW-1185">Reference proteome</keyword>
<organism evidence="2 3">
    <name type="scientific">Saltatorellus ferox</name>
    <dbReference type="NCBI Taxonomy" id="2528018"/>
    <lineage>
        <taxon>Bacteria</taxon>
        <taxon>Pseudomonadati</taxon>
        <taxon>Planctomycetota</taxon>
        <taxon>Planctomycetia</taxon>
        <taxon>Planctomycetia incertae sedis</taxon>
        <taxon>Saltatorellus</taxon>
    </lineage>
</organism>
<dbReference type="AlphaFoldDB" id="A0A518EME5"/>
<dbReference type="OrthoDB" id="8557073at2"/>
<reference evidence="2 3" key="1">
    <citation type="submission" date="2019-02" db="EMBL/GenBank/DDBJ databases">
        <title>Deep-cultivation of Planctomycetes and their phenomic and genomic characterization uncovers novel biology.</title>
        <authorList>
            <person name="Wiegand S."/>
            <person name="Jogler M."/>
            <person name="Boedeker C."/>
            <person name="Pinto D."/>
            <person name="Vollmers J."/>
            <person name="Rivas-Marin E."/>
            <person name="Kohn T."/>
            <person name="Peeters S.H."/>
            <person name="Heuer A."/>
            <person name="Rast P."/>
            <person name="Oberbeckmann S."/>
            <person name="Bunk B."/>
            <person name="Jeske O."/>
            <person name="Meyerdierks A."/>
            <person name="Storesund J.E."/>
            <person name="Kallscheuer N."/>
            <person name="Luecker S."/>
            <person name="Lage O.M."/>
            <person name="Pohl T."/>
            <person name="Merkel B.J."/>
            <person name="Hornburger P."/>
            <person name="Mueller R.-W."/>
            <person name="Bruemmer F."/>
            <person name="Labrenz M."/>
            <person name="Spormann A.M."/>
            <person name="Op den Camp H."/>
            <person name="Overmann J."/>
            <person name="Amann R."/>
            <person name="Jetten M.S.M."/>
            <person name="Mascher T."/>
            <person name="Medema M.H."/>
            <person name="Devos D.P."/>
            <person name="Kaster A.-K."/>
            <person name="Ovreas L."/>
            <person name="Rohde M."/>
            <person name="Galperin M.Y."/>
            <person name="Jogler C."/>
        </authorList>
    </citation>
    <scope>NUCLEOTIDE SEQUENCE [LARGE SCALE GENOMIC DNA]</scope>
    <source>
        <strain evidence="2 3">Poly30</strain>
    </source>
</reference>
<protein>
    <recommendedName>
        <fullName evidence="4">2,5-dihydroxypyridine 5,6-dioxygenase</fullName>
    </recommendedName>
</protein>
<evidence type="ECO:0000313" key="3">
    <source>
        <dbReference type="Proteomes" id="UP000320390"/>
    </source>
</evidence>
<dbReference type="GO" id="GO:0046872">
    <property type="term" value="F:metal ion binding"/>
    <property type="evidence" value="ECO:0007669"/>
    <property type="project" value="UniProtKB-KW"/>
</dbReference>
<name>A0A518EME5_9BACT</name>
<sequence>MNTTFHPDAIQTAANHTRDLLALAIGHTDEAAAVVVWDGDSELSRALTEAYRLSLPDATFIDFNATEADAIRASFEDLHPGDLVVMIQSTSFRLDAFRIRIELFNRSLKVVEHPHLARMTGEEALIYIESLAYDPAYFRGVGHALKARLDEATVGIVQSAGAVLTFPVGFESAKMNIGDYTGMKNIGGQFPIGEVFTESRDLEAVHGRLTISFFGDTSFNLKRPPHPITLVIEKGRVVATENSTEEFEEVLECIRRDDGEVWLRELGLGMNRAFTQDRTVLDIGTFERMCGVHVSLGSKHAMYNKPNIRKKTAKHHVDVFAVTERVLLDGDVIYEDGNWVV</sequence>
<evidence type="ECO:0000256" key="1">
    <source>
        <dbReference type="ARBA" id="ARBA00022723"/>
    </source>
</evidence>
<dbReference type="InterPro" id="IPR052170">
    <property type="entry name" value="M29_Exopeptidase"/>
</dbReference>
<evidence type="ECO:0000313" key="2">
    <source>
        <dbReference type="EMBL" id="QDV05257.1"/>
    </source>
</evidence>
<proteinExistence type="predicted"/>
<dbReference type="RefSeq" id="WP_145194672.1">
    <property type="nucleotide sequence ID" value="NZ_CP036434.1"/>
</dbReference>
<evidence type="ECO:0008006" key="4">
    <source>
        <dbReference type="Google" id="ProtNLM"/>
    </source>
</evidence>
<dbReference type="Proteomes" id="UP000320390">
    <property type="component" value="Chromosome"/>
</dbReference>
<keyword evidence="1" id="KW-0479">Metal-binding</keyword>
<gene>
    <name evidence="2" type="ORF">Poly30_07530</name>
</gene>
<dbReference type="PANTHER" id="PTHR34448">
    <property type="entry name" value="AMINOPEPTIDASE"/>
    <property type="match status" value="1"/>
</dbReference>
<dbReference type="PANTHER" id="PTHR34448:SF1">
    <property type="entry name" value="BLL6088 PROTEIN"/>
    <property type="match status" value="1"/>
</dbReference>